<evidence type="ECO:0000313" key="8">
    <source>
        <dbReference type="EMBL" id="CAH0577890.1"/>
    </source>
</evidence>
<reference evidence="8" key="1">
    <citation type="submission" date="2021-12" db="EMBL/GenBank/DDBJ databases">
        <authorList>
            <person name="King R."/>
        </authorList>
    </citation>
    <scope>NUCLEOTIDE SEQUENCE</scope>
</reference>
<evidence type="ECO:0000256" key="5">
    <source>
        <dbReference type="ARBA" id="ARBA00023136"/>
    </source>
</evidence>
<evidence type="ECO:0000256" key="3">
    <source>
        <dbReference type="ARBA" id="ARBA00022737"/>
    </source>
</evidence>
<feature type="compositionally biased region" description="Polar residues" evidence="6">
    <location>
        <begin position="202"/>
        <end position="223"/>
    </location>
</feature>
<dbReference type="Proteomes" id="UP001154114">
    <property type="component" value="Chromosome 1"/>
</dbReference>
<dbReference type="SMART" id="SM00239">
    <property type="entry name" value="C2"/>
    <property type="match status" value="1"/>
</dbReference>
<dbReference type="InterPro" id="IPR000008">
    <property type="entry name" value="C2_dom"/>
</dbReference>
<keyword evidence="2" id="KW-0812">Transmembrane</keyword>
<evidence type="ECO:0000256" key="6">
    <source>
        <dbReference type="SAM" id="MobiDB-lite"/>
    </source>
</evidence>
<organism evidence="8 9">
    <name type="scientific">Chrysodeixis includens</name>
    <name type="common">Soybean looper</name>
    <name type="synonym">Pseudoplusia includens</name>
    <dbReference type="NCBI Taxonomy" id="689277"/>
    <lineage>
        <taxon>Eukaryota</taxon>
        <taxon>Metazoa</taxon>
        <taxon>Ecdysozoa</taxon>
        <taxon>Arthropoda</taxon>
        <taxon>Hexapoda</taxon>
        <taxon>Insecta</taxon>
        <taxon>Pterygota</taxon>
        <taxon>Neoptera</taxon>
        <taxon>Endopterygota</taxon>
        <taxon>Lepidoptera</taxon>
        <taxon>Glossata</taxon>
        <taxon>Ditrysia</taxon>
        <taxon>Noctuoidea</taxon>
        <taxon>Noctuidae</taxon>
        <taxon>Plusiinae</taxon>
        <taxon>Chrysodeixis</taxon>
    </lineage>
</organism>
<dbReference type="GO" id="GO:0016020">
    <property type="term" value="C:membrane"/>
    <property type="evidence" value="ECO:0007669"/>
    <property type="project" value="UniProtKB-SubCell"/>
</dbReference>
<evidence type="ECO:0000256" key="2">
    <source>
        <dbReference type="ARBA" id="ARBA00022692"/>
    </source>
</evidence>
<evidence type="ECO:0000313" key="9">
    <source>
        <dbReference type="Proteomes" id="UP001154114"/>
    </source>
</evidence>
<proteinExistence type="predicted"/>
<evidence type="ECO:0000256" key="1">
    <source>
        <dbReference type="ARBA" id="ARBA00004167"/>
    </source>
</evidence>
<keyword evidence="3" id="KW-0677">Repeat</keyword>
<dbReference type="GO" id="GO:0007009">
    <property type="term" value="P:plasma membrane organization"/>
    <property type="evidence" value="ECO:0007669"/>
    <property type="project" value="TreeGrafter"/>
</dbReference>
<dbReference type="AlphaFoldDB" id="A0A9P0FQR3"/>
<dbReference type="PANTHER" id="PTHR12546">
    <property type="entry name" value="FER-1-LIKE"/>
    <property type="match status" value="1"/>
</dbReference>
<dbReference type="InterPro" id="IPR037721">
    <property type="entry name" value="Ferlin"/>
</dbReference>
<dbReference type="PANTHER" id="PTHR12546:SF60">
    <property type="entry name" value="MISFIRE, ISOFORM F"/>
    <property type="match status" value="1"/>
</dbReference>
<dbReference type="Pfam" id="PF00168">
    <property type="entry name" value="C2"/>
    <property type="match status" value="1"/>
</dbReference>
<feature type="compositionally biased region" description="Low complexity" evidence="6">
    <location>
        <begin position="179"/>
        <end position="192"/>
    </location>
</feature>
<protein>
    <recommendedName>
        <fullName evidence="7">C2 domain-containing protein</fullName>
    </recommendedName>
</protein>
<dbReference type="Gene3D" id="2.60.40.150">
    <property type="entry name" value="C2 domain"/>
    <property type="match status" value="1"/>
</dbReference>
<evidence type="ECO:0000256" key="4">
    <source>
        <dbReference type="ARBA" id="ARBA00022989"/>
    </source>
</evidence>
<feature type="region of interest" description="Disordered" evidence="6">
    <location>
        <begin position="156"/>
        <end position="223"/>
    </location>
</feature>
<keyword evidence="5" id="KW-0472">Membrane</keyword>
<gene>
    <name evidence="8" type="ORF">CINC_LOCUS271</name>
</gene>
<dbReference type="InterPro" id="IPR035892">
    <property type="entry name" value="C2_domain_sf"/>
</dbReference>
<dbReference type="SUPFAM" id="SSF49562">
    <property type="entry name" value="C2 domain (Calcium/lipid-binding domain, CaLB)"/>
    <property type="match status" value="1"/>
</dbReference>
<comment type="subcellular location">
    <subcellularLocation>
        <location evidence="1">Membrane</location>
        <topology evidence="1">Single-pass membrane protein</topology>
    </subcellularLocation>
</comment>
<keyword evidence="4" id="KW-1133">Transmembrane helix</keyword>
<feature type="region of interest" description="Disordered" evidence="6">
    <location>
        <begin position="1"/>
        <end position="27"/>
    </location>
</feature>
<accession>A0A9P0FQR3</accession>
<name>A0A9P0FQR3_CHRIL</name>
<dbReference type="PROSITE" id="PS50004">
    <property type="entry name" value="C2"/>
    <property type="match status" value="1"/>
</dbReference>
<evidence type="ECO:0000259" key="7">
    <source>
        <dbReference type="PROSITE" id="PS50004"/>
    </source>
</evidence>
<dbReference type="EMBL" id="LR824004">
    <property type="protein sequence ID" value="CAH0577890.1"/>
    <property type="molecule type" value="Genomic_DNA"/>
</dbReference>
<dbReference type="OrthoDB" id="270970at2759"/>
<keyword evidence="9" id="KW-1185">Reference proteome</keyword>
<sequence>MRTKSPEKRSRQKPARQQTYRVETERNPETTPQYFQISVNVLEARKLIWMNPHSANSYVIVVLGKKKHRTSIRRNTVEPYYREYFMFELYVSIRDLQRTSIWLAVMEPRCCAPPRLMGEANIDLGAIWSQPNNYDDPLCPTLRRSSDFFTTTFRFQHDHHPTSRPPSDLTTFRPHDDPPTSSRLLSDSLTTSIRPHDHLPTSRPSDLSTAFRSQDDPPTSSRLLSDFLTTTIRHHDHLPTSRPSDLSTAFRPSDFFTTTFRLPHDDCPTS</sequence>
<feature type="domain" description="C2" evidence="7">
    <location>
        <begin position="16"/>
        <end position="138"/>
    </location>
</feature>